<feature type="compositionally biased region" description="Basic and acidic residues" evidence="6">
    <location>
        <begin position="14"/>
        <end position="27"/>
    </location>
</feature>
<organism evidence="8 9">
    <name type="scientific">Alsobacter ponti</name>
    <dbReference type="NCBI Taxonomy" id="2962936"/>
    <lineage>
        <taxon>Bacteria</taxon>
        <taxon>Pseudomonadati</taxon>
        <taxon>Pseudomonadota</taxon>
        <taxon>Alphaproteobacteria</taxon>
        <taxon>Hyphomicrobiales</taxon>
        <taxon>Alsobacteraceae</taxon>
        <taxon>Alsobacter</taxon>
    </lineage>
</organism>
<evidence type="ECO:0000256" key="6">
    <source>
        <dbReference type="SAM" id="MobiDB-lite"/>
    </source>
</evidence>
<dbReference type="RefSeq" id="WP_254745631.1">
    <property type="nucleotide sequence ID" value="NZ_JANCLU010000024.1"/>
</dbReference>
<evidence type="ECO:0000313" key="8">
    <source>
        <dbReference type="EMBL" id="MCP8940653.1"/>
    </source>
</evidence>
<accession>A0ABT1LK73</accession>
<dbReference type="InterPro" id="IPR022488">
    <property type="entry name" value="PPK2-related"/>
</dbReference>
<dbReference type="PANTHER" id="PTHR34383">
    <property type="entry name" value="POLYPHOSPHATE:AMP PHOSPHOTRANSFERASE-RELATED"/>
    <property type="match status" value="1"/>
</dbReference>
<dbReference type="Pfam" id="PF03976">
    <property type="entry name" value="PPK2"/>
    <property type="match status" value="1"/>
</dbReference>
<evidence type="ECO:0000256" key="3">
    <source>
        <dbReference type="ARBA" id="ARBA00022777"/>
    </source>
</evidence>
<evidence type="ECO:0000259" key="7">
    <source>
        <dbReference type="Pfam" id="PF03976"/>
    </source>
</evidence>
<feature type="domain" description="Polyphosphate kinase-2-related" evidence="7">
    <location>
        <begin position="29"/>
        <end position="252"/>
    </location>
</feature>
<keyword evidence="3 8" id="KW-0418">Kinase</keyword>
<keyword evidence="2" id="KW-0808">Transferase</keyword>
<dbReference type="PANTHER" id="PTHR34383:SF3">
    <property type="entry name" value="POLYPHOSPHATE:AMP PHOSPHOTRANSFERASE"/>
    <property type="match status" value="1"/>
</dbReference>
<keyword evidence="9" id="KW-1185">Reference proteome</keyword>
<dbReference type="InterPro" id="IPR022300">
    <property type="entry name" value="PPK2-rel_1"/>
</dbReference>
<dbReference type="GO" id="GO:0016301">
    <property type="term" value="F:kinase activity"/>
    <property type="evidence" value="ECO:0007669"/>
    <property type="project" value="UniProtKB-KW"/>
</dbReference>
<evidence type="ECO:0000256" key="2">
    <source>
        <dbReference type="ARBA" id="ARBA00022679"/>
    </source>
</evidence>
<sequence length="267" mass="30711">MGDPYRVKPGQKVKLSDIDPRDTDALGSEDEARGRLYLDATAIDTLQDRLYAEGKRSLLVILQGMDTSGKDGTVRGVFNTTGPLGVQVTAFRRPSEEEMAHDFLWRAHLAAPRRGTIGIFNRSHYEDVLVVKVRKLVPASDIEKRYDQINAFEKMLTENGVTILKFMLHISKAEQRERLQERLDDPKKHWKFNPGDLDDRKSWGDFMDAYETMLHRCSTEWAPWRIVPADRKWARNAVIADVVRKTLEDMNPTYPKVSWDPKSIKIV</sequence>
<reference evidence="8 9" key="1">
    <citation type="submission" date="2022-07" db="EMBL/GenBank/DDBJ databases">
        <authorList>
            <person name="Li W.-J."/>
            <person name="Deng Q.-Q."/>
        </authorList>
    </citation>
    <scope>NUCLEOTIDE SEQUENCE [LARGE SCALE GENOMIC DNA]</scope>
    <source>
        <strain evidence="8 9">SYSU M60028</strain>
    </source>
</reference>
<gene>
    <name evidence="8" type="ORF">NK718_19175</name>
</gene>
<dbReference type="NCBIfam" id="TIGR03709">
    <property type="entry name" value="PPK2_rel_1"/>
    <property type="match status" value="1"/>
</dbReference>
<comment type="similarity">
    <text evidence="1">Belongs to the polyphosphate kinase 2 (PPK2) family. Class I subfamily.</text>
</comment>
<proteinExistence type="inferred from homology"/>
<name>A0ABT1LK73_9HYPH</name>
<dbReference type="InterPro" id="IPR016898">
    <property type="entry name" value="Polyphosphate_phosphotransfera"/>
</dbReference>
<protein>
    <submittedName>
        <fullName evidence="8">Polyphosphate kinase 2 family protein</fullName>
    </submittedName>
</protein>
<comment type="caution">
    <text evidence="8">The sequence shown here is derived from an EMBL/GenBank/DDBJ whole genome shotgun (WGS) entry which is preliminary data.</text>
</comment>
<evidence type="ECO:0000256" key="4">
    <source>
        <dbReference type="ARBA" id="ARBA00023310"/>
    </source>
</evidence>
<evidence type="ECO:0000313" key="9">
    <source>
        <dbReference type="Proteomes" id="UP001205890"/>
    </source>
</evidence>
<comment type="catalytic activity">
    <reaction evidence="5">
        <text>[phosphate](n) + ATP = [phosphate](n+1) + ADP</text>
        <dbReference type="Rhea" id="RHEA:19573"/>
        <dbReference type="Rhea" id="RHEA-COMP:9859"/>
        <dbReference type="Rhea" id="RHEA-COMP:14280"/>
        <dbReference type="ChEBI" id="CHEBI:16838"/>
        <dbReference type="ChEBI" id="CHEBI:30616"/>
        <dbReference type="ChEBI" id="CHEBI:456216"/>
    </reaction>
    <physiologicalReaction direction="right-to-left" evidence="5">
        <dbReference type="Rhea" id="RHEA:19575"/>
    </physiologicalReaction>
</comment>
<dbReference type="Gene3D" id="3.40.50.300">
    <property type="entry name" value="P-loop containing nucleotide triphosphate hydrolases"/>
    <property type="match status" value="1"/>
</dbReference>
<dbReference type="Proteomes" id="UP001205890">
    <property type="component" value="Unassembled WGS sequence"/>
</dbReference>
<evidence type="ECO:0000256" key="1">
    <source>
        <dbReference type="ARBA" id="ARBA00009924"/>
    </source>
</evidence>
<keyword evidence="4" id="KW-0066">ATP synthesis</keyword>
<evidence type="ECO:0000256" key="5">
    <source>
        <dbReference type="ARBA" id="ARBA00024500"/>
    </source>
</evidence>
<dbReference type="PIRSF" id="PIRSF028756">
    <property type="entry name" value="PPK2_prd"/>
    <property type="match status" value="1"/>
</dbReference>
<dbReference type="SUPFAM" id="SSF52540">
    <property type="entry name" value="P-loop containing nucleoside triphosphate hydrolases"/>
    <property type="match status" value="1"/>
</dbReference>
<dbReference type="EMBL" id="JANCLU010000024">
    <property type="protein sequence ID" value="MCP8940653.1"/>
    <property type="molecule type" value="Genomic_DNA"/>
</dbReference>
<dbReference type="InterPro" id="IPR027417">
    <property type="entry name" value="P-loop_NTPase"/>
</dbReference>
<feature type="region of interest" description="Disordered" evidence="6">
    <location>
        <begin position="1"/>
        <end position="27"/>
    </location>
</feature>